<dbReference type="Proteomes" id="UP001055868">
    <property type="component" value="Chromosome"/>
</dbReference>
<dbReference type="EMBL" id="CP097218">
    <property type="protein sequence ID" value="UQN29499.1"/>
    <property type="molecule type" value="Genomic_DNA"/>
</dbReference>
<evidence type="ECO:0000313" key="2">
    <source>
        <dbReference type="EMBL" id="UQN29499.1"/>
    </source>
</evidence>
<keyword evidence="3" id="KW-1185">Reference proteome</keyword>
<proteinExistence type="predicted"/>
<evidence type="ECO:0000256" key="1">
    <source>
        <dbReference type="SAM" id="MobiDB-lite"/>
    </source>
</evidence>
<dbReference type="RefSeq" id="WP_249478696.1">
    <property type="nucleotide sequence ID" value="NZ_CP097218.1"/>
</dbReference>
<feature type="region of interest" description="Disordered" evidence="1">
    <location>
        <begin position="1"/>
        <end position="50"/>
    </location>
</feature>
<accession>A0ABY4N5S4</accession>
<feature type="compositionally biased region" description="Low complexity" evidence="1">
    <location>
        <begin position="28"/>
        <end position="40"/>
    </location>
</feature>
<gene>
    <name evidence="2" type="ORF">M4486_17975</name>
</gene>
<name>A0ABY4N5S4_9MICO</name>
<reference evidence="2" key="1">
    <citation type="submission" date="2022-05" db="EMBL/GenBank/DDBJ databases">
        <title>Genomic analysis of Brachybacterium sp. CBA3104.</title>
        <authorList>
            <person name="Roh S.W."/>
            <person name="Kim Y.B."/>
            <person name="Kim Y."/>
        </authorList>
    </citation>
    <scope>NUCLEOTIDE SEQUENCE</scope>
    <source>
        <strain evidence="2">CBA3104</strain>
    </source>
</reference>
<sequence>MSTQPTRPLEPTEPTDPAPRTHPTQHDPSAPLASNAPPASTGVHGAPSIPRSSLLRSGLALGAGAVGAAIVGSGAVGTHAIGSDAGAAPVGPAPLAPAARPALPEEWKDTVLTQDLPSEQDGYIACFTTLYIDGPVKSVSAKRIAGADGIANFMSQGTGSQSEGFTPHVSGPARLDGGPVVLLLLGDAGSEVWAEVQLVRTANPGARALLLHVLGSSGWSIALPKGTPIVGDLIQKDSPGLVSKKDARGALADGVSMSFHPDGDNPARMDHVQVLDGGQHITGGVSHPVSGDRVHHDWYGAAVGGDGGWFYLCAQLPDES</sequence>
<protein>
    <submittedName>
        <fullName evidence="2">Uncharacterized protein</fullName>
    </submittedName>
</protein>
<organism evidence="2 3">
    <name type="scientific">Brachybacterium kimchii</name>
    <dbReference type="NCBI Taxonomy" id="2942909"/>
    <lineage>
        <taxon>Bacteria</taxon>
        <taxon>Bacillati</taxon>
        <taxon>Actinomycetota</taxon>
        <taxon>Actinomycetes</taxon>
        <taxon>Micrococcales</taxon>
        <taxon>Dermabacteraceae</taxon>
        <taxon>Brachybacterium</taxon>
    </lineage>
</organism>
<evidence type="ECO:0000313" key="3">
    <source>
        <dbReference type="Proteomes" id="UP001055868"/>
    </source>
</evidence>